<dbReference type="EMBL" id="QOIP01000005">
    <property type="protein sequence ID" value="RLU22818.1"/>
    <property type="molecule type" value="Genomic_DNA"/>
</dbReference>
<gene>
    <name evidence="2" type="ORF">DMN91_005096</name>
</gene>
<reference evidence="2" key="1">
    <citation type="journal article" date="2018" name="Genome Res.">
        <title>The genomic architecture and molecular evolution of ant odorant receptors.</title>
        <authorList>
            <person name="McKenzie S.K."/>
            <person name="Kronauer D.J.C."/>
        </authorList>
    </citation>
    <scope>NUCLEOTIDE SEQUENCE [LARGE SCALE GENOMIC DNA]</scope>
    <source>
        <strain evidence="2">Clonal line C1</strain>
    </source>
</reference>
<dbReference type="Proteomes" id="UP000279307">
    <property type="component" value="Chromosome 5"/>
</dbReference>
<protein>
    <submittedName>
        <fullName evidence="2">Uncharacterized protein</fullName>
    </submittedName>
</protein>
<name>A0A3L8DSS5_OOCBI</name>
<organism evidence="2">
    <name type="scientific">Ooceraea biroi</name>
    <name type="common">Clonal raider ant</name>
    <name type="synonym">Cerapachys biroi</name>
    <dbReference type="NCBI Taxonomy" id="2015173"/>
    <lineage>
        <taxon>Eukaryota</taxon>
        <taxon>Metazoa</taxon>
        <taxon>Ecdysozoa</taxon>
        <taxon>Arthropoda</taxon>
        <taxon>Hexapoda</taxon>
        <taxon>Insecta</taxon>
        <taxon>Pterygota</taxon>
        <taxon>Neoptera</taxon>
        <taxon>Endopterygota</taxon>
        <taxon>Hymenoptera</taxon>
        <taxon>Apocrita</taxon>
        <taxon>Aculeata</taxon>
        <taxon>Formicoidea</taxon>
        <taxon>Formicidae</taxon>
        <taxon>Dorylinae</taxon>
        <taxon>Ooceraea</taxon>
    </lineage>
</organism>
<proteinExistence type="predicted"/>
<comment type="caution">
    <text evidence="2">The sequence shown here is derived from an EMBL/GenBank/DDBJ whole genome shotgun (WGS) entry which is preliminary data.</text>
</comment>
<evidence type="ECO:0000313" key="2">
    <source>
        <dbReference type="EMBL" id="RLU22818.1"/>
    </source>
</evidence>
<sequence length="138" mass="16938">MAEESVDGDDIFHLRKLFGMEGWEEEEDWNDDIEIPYEINLHTKEREEEWVAWLKENWDDDIDAILETSGEDLEKGLRIEEEDDDIQIVFERKRLRRDDDDDEDVVFLCERKRMRFAEEDDEECEEECEEDEEEQERR</sequence>
<dbReference type="AlphaFoldDB" id="A0A3L8DSS5"/>
<evidence type="ECO:0000256" key="1">
    <source>
        <dbReference type="SAM" id="MobiDB-lite"/>
    </source>
</evidence>
<feature type="region of interest" description="Disordered" evidence="1">
    <location>
        <begin position="118"/>
        <end position="138"/>
    </location>
</feature>
<reference evidence="2" key="2">
    <citation type="submission" date="2018-07" db="EMBL/GenBank/DDBJ databases">
        <authorList>
            <person name="Mckenzie S.K."/>
            <person name="Kronauer D.J.C."/>
        </authorList>
    </citation>
    <scope>NUCLEOTIDE SEQUENCE</scope>
    <source>
        <strain evidence="2">Clonal line C1</strain>
    </source>
</reference>
<accession>A0A3L8DSS5</accession>